<evidence type="ECO:0000259" key="1">
    <source>
        <dbReference type="Pfam" id="PF00561"/>
    </source>
</evidence>
<name>A0A934VDD2_9BACT</name>
<proteinExistence type="predicted"/>
<dbReference type="SUPFAM" id="SSF53474">
    <property type="entry name" value="alpha/beta-Hydrolases"/>
    <property type="match status" value="1"/>
</dbReference>
<dbReference type="AlphaFoldDB" id="A0A934VDD2"/>
<sequence>MKNRLRKRWWIFGIVVALSVILACLLPTLGAAAILHPFRKHVSLVPPEGFREVTFAGDGVTLHGWSAPAIGRRRGTVIYLHGVSDNRVSGVGVMERFRQLGFDVVAYDSRAHGESSGDTCSYGCFEKEDLARVIAAVKPGPVVLIGSSLGAAVALQEAGRNERVTAVVAAESFSDFKTVARERAPSFLTDWMVRRAFSLAEEKGGFQIDSASPVIAASSIKVPVLLVHGADDTDTPPTHAQRIFNHLKGVRKMILVPGARHNESLGGNVWPEIVRWIGDILEQSDADGRGR</sequence>
<dbReference type="PANTHER" id="PTHR43358">
    <property type="entry name" value="ALPHA/BETA-HYDROLASE"/>
    <property type="match status" value="1"/>
</dbReference>
<dbReference type="Pfam" id="PF00561">
    <property type="entry name" value="Abhydrolase_1"/>
    <property type="match status" value="1"/>
</dbReference>
<dbReference type="Proteomes" id="UP000600139">
    <property type="component" value="Unassembled WGS sequence"/>
</dbReference>
<feature type="domain" description="AB hydrolase-1" evidence="1">
    <location>
        <begin position="76"/>
        <end position="189"/>
    </location>
</feature>
<keyword evidence="2" id="KW-0378">Hydrolase</keyword>
<evidence type="ECO:0000313" key="2">
    <source>
        <dbReference type="EMBL" id="MBK1817896.1"/>
    </source>
</evidence>
<dbReference type="InterPro" id="IPR029058">
    <property type="entry name" value="AB_hydrolase_fold"/>
</dbReference>
<dbReference type="InterPro" id="IPR052920">
    <property type="entry name" value="DNA-binding_regulatory"/>
</dbReference>
<dbReference type="PANTHER" id="PTHR43358:SF4">
    <property type="entry name" value="ALPHA_BETA HYDROLASE FOLD-1 DOMAIN-CONTAINING PROTEIN"/>
    <property type="match status" value="1"/>
</dbReference>
<accession>A0A934VDD2</accession>
<dbReference type="GO" id="GO:0016787">
    <property type="term" value="F:hydrolase activity"/>
    <property type="evidence" value="ECO:0007669"/>
    <property type="project" value="UniProtKB-KW"/>
</dbReference>
<protein>
    <submittedName>
        <fullName evidence="2">Alpha/beta fold hydrolase</fullName>
    </submittedName>
</protein>
<gene>
    <name evidence="2" type="ORF">JIN84_19905</name>
</gene>
<organism evidence="2 3">
    <name type="scientific">Luteolibacter yonseiensis</name>
    <dbReference type="NCBI Taxonomy" id="1144680"/>
    <lineage>
        <taxon>Bacteria</taxon>
        <taxon>Pseudomonadati</taxon>
        <taxon>Verrucomicrobiota</taxon>
        <taxon>Verrucomicrobiia</taxon>
        <taxon>Verrucomicrobiales</taxon>
        <taxon>Verrucomicrobiaceae</taxon>
        <taxon>Luteolibacter</taxon>
    </lineage>
</organism>
<evidence type="ECO:0000313" key="3">
    <source>
        <dbReference type="Proteomes" id="UP000600139"/>
    </source>
</evidence>
<dbReference type="PROSITE" id="PS51257">
    <property type="entry name" value="PROKAR_LIPOPROTEIN"/>
    <property type="match status" value="1"/>
</dbReference>
<dbReference type="InterPro" id="IPR000073">
    <property type="entry name" value="AB_hydrolase_1"/>
</dbReference>
<keyword evidence="3" id="KW-1185">Reference proteome</keyword>
<dbReference type="RefSeq" id="WP_200352821.1">
    <property type="nucleotide sequence ID" value="NZ_BAABHZ010000001.1"/>
</dbReference>
<dbReference type="EMBL" id="JAENIK010000012">
    <property type="protein sequence ID" value="MBK1817896.1"/>
    <property type="molecule type" value="Genomic_DNA"/>
</dbReference>
<reference evidence="2" key="1">
    <citation type="submission" date="2021-01" db="EMBL/GenBank/DDBJ databases">
        <title>Modified the classification status of verrucomicrobia.</title>
        <authorList>
            <person name="Feng X."/>
        </authorList>
    </citation>
    <scope>NUCLEOTIDE SEQUENCE</scope>
    <source>
        <strain evidence="2">JCM 18052</strain>
    </source>
</reference>
<comment type="caution">
    <text evidence="2">The sequence shown here is derived from an EMBL/GenBank/DDBJ whole genome shotgun (WGS) entry which is preliminary data.</text>
</comment>
<dbReference type="Gene3D" id="3.40.50.1820">
    <property type="entry name" value="alpha/beta hydrolase"/>
    <property type="match status" value="1"/>
</dbReference>